<dbReference type="InterPro" id="IPR023772">
    <property type="entry name" value="DNA-bd_HTH_TetR-type_CS"/>
</dbReference>
<dbReference type="Proteomes" id="UP000579281">
    <property type="component" value="Unassembled WGS sequence"/>
</dbReference>
<dbReference type="PROSITE" id="PS50977">
    <property type="entry name" value="HTH_TETR_2"/>
    <property type="match status" value="1"/>
</dbReference>
<dbReference type="InterPro" id="IPR009057">
    <property type="entry name" value="Homeodomain-like_sf"/>
</dbReference>
<feature type="domain" description="HTH tetR-type" evidence="3">
    <location>
        <begin position="16"/>
        <end position="76"/>
    </location>
</feature>
<name>A0A841KLF3_9FIRM</name>
<dbReference type="RefSeq" id="WP_243182883.1">
    <property type="nucleotide sequence ID" value="NZ_JACHEN010000001.1"/>
</dbReference>
<evidence type="ECO:0000259" key="3">
    <source>
        <dbReference type="PROSITE" id="PS50977"/>
    </source>
</evidence>
<evidence type="ECO:0000313" key="4">
    <source>
        <dbReference type="EMBL" id="MBB6214277.1"/>
    </source>
</evidence>
<dbReference type="EMBL" id="JACHEN010000001">
    <property type="protein sequence ID" value="MBB6214277.1"/>
    <property type="molecule type" value="Genomic_DNA"/>
</dbReference>
<evidence type="ECO:0000256" key="2">
    <source>
        <dbReference type="PROSITE-ProRule" id="PRU00335"/>
    </source>
</evidence>
<keyword evidence="5" id="KW-1185">Reference proteome</keyword>
<evidence type="ECO:0000256" key="1">
    <source>
        <dbReference type="ARBA" id="ARBA00023125"/>
    </source>
</evidence>
<dbReference type="PANTHER" id="PTHR43479">
    <property type="entry name" value="ACREF/ENVCD OPERON REPRESSOR-RELATED"/>
    <property type="match status" value="1"/>
</dbReference>
<keyword evidence="1 2" id="KW-0238">DNA-binding</keyword>
<dbReference type="Pfam" id="PF00440">
    <property type="entry name" value="TetR_N"/>
    <property type="match status" value="1"/>
</dbReference>
<feature type="DNA-binding region" description="H-T-H motif" evidence="2">
    <location>
        <begin position="39"/>
        <end position="58"/>
    </location>
</feature>
<organism evidence="4 5">
    <name type="scientific">Anaerosolibacter carboniphilus</name>
    <dbReference type="NCBI Taxonomy" id="1417629"/>
    <lineage>
        <taxon>Bacteria</taxon>
        <taxon>Bacillati</taxon>
        <taxon>Bacillota</taxon>
        <taxon>Clostridia</taxon>
        <taxon>Peptostreptococcales</taxon>
        <taxon>Thermotaleaceae</taxon>
        <taxon>Anaerosolibacter</taxon>
    </lineage>
</organism>
<reference evidence="4 5" key="1">
    <citation type="submission" date="2020-08" db="EMBL/GenBank/DDBJ databases">
        <title>Genomic Encyclopedia of Type Strains, Phase IV (KMG-IV): sequencing the most valuable type-strain genomes for metagenomic binning, comparative biology and taxonomic classification.</title>
        <authorList>
            <person name="Goeker M."/>
        </authorList>
    </citation>
    <scope>NUCLEOTIDE SEQUENCE [LARGE SCALE GENOMIC DNA]</scope>
    <source>
        <strain evidence="4 5">DSM 103526</strain>
    </source>
</reference>
<gene>
    <name evidence="4" type="ORF">HNQ80_000346</name>
</gene>
<dbReference type="SUPFAM" id="SSF46689">
    <property type="entry name" value="Homeodomain-like"/>
    <property type="match status" value="1"/>
</dbReference>
<proteinExistence type="predicted"/>
<evidence type="ECO:0000313" key="5">
    <source>
        <dbReference type="Proteomes" id="UP000579281"/>
    </source>
</evidence>
<dbReference type="AlphaFoldDB" id="A0A841KLF3"/>
<accession>A0A841KLF3</accession>
<dbReference type="Gene3D" id="1.10.357.10">
    <property type="entry name" value="Tetracycline Repressor, domain 2"/>
    <property type="match status" value="1"/>
</dbReference>
<dbReference type="PANTHER" id="PTHR43479:SF11">
    <property type="entry name" value="ACREF_ENVCD OPERON REPRESSOR-RELATED"/>
    <property type="match status" value="1"/>
</dbReference>
<sequence length="201" mass="23265">MKKTMRKMNKRQLQAMDTHQRIHKTALSLMEKYGYDNVTIRDICEAAGVATGTFYTYFKAKSDIFSSMYVEADQYFATHVAANLSQGSATDQIIEFFIEYAKYNEDSGLDRMKLLYNPENKWFITKGRQMPEVLKNILLSGQKKGELVDTISAEQMTEWLFIAARGIVYDWCLHDASYDQQAFMKEYFGVFLNALVKKDSL</sequence>
<dbReference type="InterPro" id="IPR036271">
    <property type="entry name" value="Tet_transcr_reg_TetR-rel_C_sf"/>
</dbReference>
<protein>
    <submittedName>
        <fullName evidence="4">AcrR family transcriptional regulator</fullName>
    </submittedName>
</protein>
<dbReference type="PROSITE" id="PS01081">
    <property type="entry name" value="HTH_TETR_1"/>
    <property type="match status" value="1"/>
</dbReference>
<dbReference type="PRINTS" id="PR00455">
    <property type="entry name" value="HTHTETR"/>
</dbReference>
<dbReference type="InterPro" id="IPR050624">
    <property type="entry name" value="HTH-type_Tx_Regulator"/>
</dbReference>
<comment type="caution">
    <text evidence="4">The sequence shown here is derived from an EMBL/GenBank/DDBJ whole genome shotgun (WGS) entry which is preliminary data.</text>
</comment>
<dbReference type="GO" id="GO:0003677">
    <property type="term" value="F:DNA binding"/>
    <property type="evidence" value="ECO:0007669"/>
    <property type="project" value="UniProtKB-UniRule"/>
</dbReference>
<dbReference type="SUPFAM" id="SSF48498">
    <property type="entry name" value="Tetracyclin repressor-like, C-terminal domain"/>
    <property type="match status" value="1"/>
</dbReference>
<dbReference type="InterPro" id="IPR001647">
    <property type="entry name" value="HTH_TetR"/>
</dbReference>